<keyword evidence="3 8" id="KW-0028">Amino-acid biosynthesis</keyword>
<evidence type="ECO:0000256" key="1">
    <source>
        <dbReference type="ARBA" id="ARBA00004733"/>
    </source>
</evidence>
<sequence>MSLLKQNIRDAHAAGRTALIPFVTAGFPTPDRFWGIIEELDANGADVIEIGVPFSDPVADGPVVEDASRRALEQGITLHWIMDGLLERAGRFKAGLVLMGYLNPFLQYGLERFAADAAACGVSGCIVPDLPLDESGPMRATLKAHGMDLIALVGQNTTLERMKEYAAVSDGYVYVVSVLGTTGARTGLPPQVEDTLRRAKEAFSLPLALGFGLQRPEQLEAIPADIRPDAAVFGSALLKHLDAGKSAKAFLDVWTGERA</sequence>
<evidence type="ECO:0000256" key="4">
    <source>
        <dbReference type="ARBA" id="ARBA00022822"/>
    </source>
</evidence>
<evidence type="ECO:0000256" key="6">
    <source>
        <dbReference type="ARBA" id="ARBA00023239"/>
    </source>
</evidence>
<evidence type="ECO:0000313" key="11">
    <source>
        <dbReference type="Proteomes" id="UP000824264"/>
    </source>
</evidence>
<dbReference type="Pfam" id="PF00290">
    <property type="entry name" value="Trp_syntA"/>
    <property type="match status" value="1"/>
</dbReference>
<comment type="pathway">
    <text evidence="1 8">Amino-acid biosynthesis; L-tryptophan biosynthesis; L-tryptophan from chorismate: step 5/5.</text>
</comment>
<dbReference type="CDD" id="cd04724">
    <property type="entry name" value="Tryptophan_synthase_alpha"/>
    <property type="match status" value="1"/>
</dbReference>
<dbReference type="PANTHER" id="PTHR43406:SF1">
    <property type="entry name" value="TRYPTOPHAN SYNTHASE ALPHA CHAIN, CHLOROPLASTIC"/>
    <property type="match status" value="1"/>
</dbReference>
<evidence type="ECO:0000256" key="5">
    <source>
        <dbReference type="ARBA" id="ARBA00023141"/>
    </source>
</evidence>
<dbReference type="NCBIfam" id="TIGR00262">
    <property type="entry name" value="trpA"/>
    <property type="match status" value="1"/>
</dbReference>
<dbReference type="EC" id="4.2.1.20" evidence="8"/>
<reference evidence="10" key="1">
    <citation type="journal article" date="2021" name="PeerJ">
        <title>Extensive microbial diversity within the chicken gut microbiome revealed by metagenomics and culture.</title>
        <authorList>
            <person name="Gilroy R."/>
            <person name="Ravi A."/>
            <person name="Getino M."/>
            <person name="Pursley I."/>
            <person name="Horton D.L."/>
            <person name="Alikhan N.F."/>
            <person name="Baker D."/>
            <person name="Gharbi K."/>
            <person name="Hall N."/>
            <person name="Watson M."/>
            <person name="Adriaenssens E.M."/>
            <person name="Foster-Nyarko E."/>
            <person name="Jarju S."/>
            <person name="Secka A."/>
            <person name="Antonio M."/>
            <person name="Oren A."/>
            <person name="Chaudhuri R.R."/>
            <person name="La Ragione R."/>
            <person name="Hildebrand F."/>
            <person name="Pallen M.J."/>
        </authorList>
    </citation>
    <scope>NUCLEOTIDE SEQUENCE</scope>
    <source>
        <strain evidence="10">ChiSxjej5B17-1746</strain>
    </source>
</reference>
<evidence type="ECO:0000256" key="8">
    <source>
        <dbReference type="HAMAP-Rule" id="MF_00131"/>
    </source>
</evidence>
<comment type="caution">
    <text evidence="10">The sequence shown here is derived from an EMBL/GenBank/DDBJ whole genome shotgun (WGS) entry which is preliminary data.</text>
</comment>
<dbReference type="InterPro" id="IPR011060">
    <property type="entry name" value="RibuloseP-bd_barrel"/>
</dbReference>
<dbReference type="SUPFAM" id="SSF51366">
    <property type="entry name" value="Ribulose-phoshate binding barrel"/>
    <property type="match status" value="1"/>
</dbReference>
<feature type="active site" description="Proton acceptor" evidence="8">
    <location>
        <position position="49"/>
    </location>
</feature>
<dbReference type="AlphaFoldDB" id="A0A9D1QYN9"/>
<protein>
    <recommendedName>
        <fullName evidence="8">Tryptophan synthase alpha chain</fullName>
        <ecNumber evidence="8">4.2.1.20</ecNumber>
    </recommendedName>
</protein>
<dbReference type="InterPro" id="IPR002028">
    <property type="entry name" value="Trp_synthase_suA"/>
</dbReference>
<comment type="catalytic activity">
    <reaction evidence="7 8">
        <text>(1S,2R)-1-C-(indol-3-yl)glycerol 3-phosphate + L-serine = D-glyceraldehyde 3-phosphate + L-tryptophan + H2O</text>
        <dbReference type="Rhea" id="RHEA:10532"/>
        <dbReference type="ChEBI" id="CHEBI:15377"/>
        <dbReference type="ChEBI" id="CHEBI:33384"/>
        <dbReference type="ChEBI" id="CHEBI:57912"/>
        <dbReference type="ChEBI" id="CHEBI:58866"/>
        <dbReference type="ChEBI" id="CHEBI:59776"/>
        <dbReference type="EC" id="4.2.1.20"/>
    </reaction>
</comment>
<dbReference type="PANTHER" id="PTHR43406">
    <property type="entry name" value="TRYPTOPHAN SYNTHASE, ALPHA CHAIN"/>
    <property type="match status" value="1"/>
</dbReference>
<evidence type="ECO:0000313" key="10">
    <source>
        <dbReference type="EMBL" id="HIW77777.1"/>
    </source>
</evidence>
<proteinExistence type="inferred from homology"/>
<dbReference type="InterPro" id="IPR013785">
    <property type="entry name" value="Aldolase_TIM"/>
</dbReference>
<comment type="function">
    <text evidence="8">The alpha subunit is responsible for the aldol cleavage of indoleglycerol phosphate to indole and glyceraldehyde 3-phosphate.</text>
</comment>
<evidence type="ECO:0000256" key="2">
    <source>
        <dbReference type="ARBA" id="ARBA00011270"/>
    </source>
</evidence>
<gene>
    <name evidence="8 10" type="primary">trpA</name>
    <name evidence="10" type="ORF">H9874_01350</name>
</gene>
<accession>A0A9D1QYN9</accession>
<dbReference type="Proteomes" id="UP000824264">
    <property type="component" value="Unassembled WGS sequence"/>
</dbReference>
<keyword evidence="6 8" id="KW-0456">Lyase</keyword>
<dbReference type="HAMAP" id="MF_00131">
    <property type="entry name" value="Trp_synth_alpha"/>
    <property type="match status" value="1"/>
</dbReference>
<dbReference type="GO" id="GO:0005829">
    <property type="term" value="C:cytosol"/>
    <property type="evidence" value="ECO:0007669"/>
    <property type="project" value="TreeGrafter"/>
</dbReference>
<evidence type="ECO:0000256" key="9">
    <source>
        <dbReference type="RuleBase" id="RU003662"/>
    </source>
</evidence>
<reference evidence="10" key="2">
    <citation type="submission" date="2021-04" db="EMBL/GenBank/DDBJ databases">
        <authorList>
            <person name="Gilroy R."/>
        </authorList>
    </citation>
    <scope>NUCLEOTIDE SEQUENCE</scope>
    <source>
        <strain evidence="10">ChiSxjej5B17-1746</strain>
    </source>
</reference>
<evidence type="ECO:0000256" key="3">
    <source>
        <dbReference type="ARBA" id="ARBA00022605"/>
    </source>
</evidence>
<comment type="similarity">
    <text evidence="8 9">Belongs to the TrpA family.</text>
</comment>
<dbReference type="PROSITE" id="PS00167">
    <property type="entry name" value="TRP_SYNTHASE_ALPHA"/>
    <property type="match status" value="1"/>
</dbReference>
<dbReference type="GO" id="GO:0004834">
    <property type="term" value="F:tryptophan synthase activity"/>
    <property type="evidence" value="ECO:0007669"/>
    <property type="project" value="UniProtKB-UniRule"/>
</dbReference>
<keyword evidence="4 8" id="KW-0822">Tryptophan biosynthesis</keyword>
<name>A0A9D1QYN9_9BACT</name>
<dbReference type="Gene3D" id="3.20.20.70">
    <property type="entry name" value="Aldolase class I"/>
    <property type="match status" value="1"/>
</dbReference>
<dbReference type="EMBL" id="DXGI01000048">
    <property type="protein sequence ID" value="HIW77777.1"/>
    <property type="molecule type" value="Genomic_DNA"/>
</dbReference>
<keyword evidence="5 8" id="KW-0057">Aromatic amino acid biosynthesis</keyword>
<feature type="active site" description="Proton acceptor" evidence="8">
    <location>
        <position position="60"/>
    </location>
</feature>
<dbReference type="InterPro" id="IPR018204">
    <property type="entry name" value="Trp_synthase_alpha_AS"/>
</dbReference>
<evidence type="ECO:0000256" key="7">
    <source>
        <dbReference type="ARBA" id="ARBA00049047"/>
    </source>
</evidence>
<organism evidence="10 11">
    <name type="scientific">Candidatus Bilophila faecipullorum</name>
    <dbReference type="NCBI Taxonomy" id="2838482"/>
    <lineage>
        <taxon>Bacteria</taxon>
        <taxon>Pseudomonadati</taxon>
        <taxon>Thermodesulfobacteriota</taxon>
        <taxon>Desulfovibrionia</taxon>
        <taxon>Desulfovibrionales</taxon>
        <taxon>Desulfovibrionaceae</taxon>
        <taxon>Bilophila</taxon>
    </lineage>
</organism>
<comment type="subunit">
    <text evidence="2 8">Tetramer of two alpha and two beta chains.</text>
</comment>